<dbReference type="GeneID" id="10359928"/>
<dbReference type="Proteomes" id="UP000008138">
    <property type="component" value="Chromosome"/>
</dbReference>
<dbReference type="eggNOG" id="arCOG06041">
    <property type="taxonomic scope" value="Archaea"/>
</dbReference>
<dbReference type="HOGENOM" id="CLU_051793_0_0_2"/>
<gene>
    <name evidence="1" type="ordered locus">TUZN_0383</name>
</gene>
<reference key="2">
    <citation type="submission" date="2011-03" db="EMBL/GenBank/DDBJ databases">
        <title>Complete genome sequence of the thermoacidophilic crenarchaeon Thermoproteus uzoniensis 768-20.</title>
        <authorList>
            <person name="Mardanov A.V."/>
            <person name="Gumerov V.M."/>
            <person name="Beletsky A.V."/>
            <person name="Prokofeva M.I."/>
            <person name="Bonch-Osmolovskaya E.A."/>
            <person name="Ravin N.V."/>
            <person name="Skryabin K.G."/>
        </authorList>
    </citation>
    <scope>NUCLEOTIDE SEQUENCE</scope>
    <source>
        <strain>768-20</strain>
    </source>
</reference>
<dbReference type="KEGG" id="tuz:TUZN_0383"/>
<protein>
    <submittedName>
        <fullName evidence="1">Uncharacterized protein</fullName>
    </submittedName>
</protein>
<dbReference type="RefSeq" id="WP_013679215.1">
    <property type="nucleotide sequence ID" value="NC_015315.1"/>
</dbReference>
<evidence type="ECO:0000313" key="1">
    <source>
        <dbReference type="EMBL" id="AEA11879.1"/>
    </source>
</evidence>
<keyword evidence="2" id="KW-1185">Reference proteome</keyword>
<evidence type="ECO:0000313" key="2">
    <source>
        <dbReference type="Proteomes" id="UP000008138"/>
    </source>
</evidence>
<name>F2L2U1_THEU7</name>
<reference evidence="1 2" key="1">
    <citation type="journal article" date="2011" name="J. Bacteriol.">
        <title>Complete genome sequence of the thermoacidophilic crenarchaeon Thermoproteus uzoniensis 768-20.</title>
        <authorList>
            <person name="Mardanov A.V."/>
            <person name="Gumerov V.M."/>
            <person name="Beletsky A.V."/>
            <person name="Prokofeva M.I."/>
            <person name="Bonch-Osmolovskaya E.A."/>
            <person name="Ravin N.V."/>
            <person name="Skryabin K.G."/>
        </authorList>
    </citation>
    <scope>NUCLEOTIDE SEQUENCE [LARGE SCALE GENOMIC DNA]</scope>
    <source>
        <strain evidence="1 2">768-20</strain>
    </source>
</reference>
<proteinExistence type="predicted"/>
<dbReference type="AlphaFoldDB" id="F2L2U1"/>
<dbReference type="STRING" id="999630.TUZN_0383"/>
<sequence>MSRTTTILAVTAVVLAILGFVAGYYSAPRATPMPTTQTVTTTQTITTTQTVTAPGMQAEPELVPITMATVKVDAMTGATVRAGPVIAVVRPGTYAMVGNTTLSVYNFSIVLYAVKNVGVAPDGGVPTYAFAFAVNGQVSPAISFVDRSGKPRQIITVAYAPADWSSWTWLGYKALPNGTLVGGRYAFANVWHYVGGGVMVNIMFSKPVPWIFTAGPYMHKINYVEFTPPVGNASSGLVPIEIAEARINGTVGGALRVGNIIAVIPPGTYLTDGQMTYKVYNFSLIYYATLNMSGVAGMSPLGAYAFAANGLVTAKYTFVDASGAGSPIITIAMFPRTVASWTWLPQGAAQQNATLSVGAYKSPDVWLYGDGYIVNVQFVRPVPWVFLGPWPPQQAASMTATTTAAAAATSAATATTTSSTTTAGSYVWG</sequence>
<organism evidence="1 2">
    <name type="scientific">Thermoproteus uzoniensis (strain 768-20)</name>
    <dbReference type="NCBI Taxonomy" id="999630"/>
    <lineage>
        <taxon>Archaea</taxon>
        <taxon>Thermoproteota</taxon>
        <taxon>Thermoprotei</taxon>
        <taxon>Thermoproteales</taxon>
        <taxon>Thermoproteaceae</taxon>
        <taxon>Thermoproteus</taxon>
    </lineage>
</organism>
<dbReference type="EMBL" id="CP002590">
    <property type="protein sequence ID" value="AEA11879.1"/>
    <property type="molecule type" value="Genomic_DNA"/>
</dbReference>
<accession>F2L2U1</accession>
<dbReference type="OrthoDB" id="28630at2157"/>